<dbReference type="InterPro" id="IPR012914">
    <property type="entry name" value="PucR_dom"/>
</dbReference>
<evidence type="ECO:0000313" key="3">
    <source>
        <dbReference type="EMBL" id="MPM38743.1"/>
    </source>
</evidence>
<dbReference type="PANTHER" id="PTHR33744:SF7">
    <property type="entry name" value="PUCR FAMILY TRANSCRIPTIONAL REGULATOR"/>
    <property type="match status" value="1"/>
</dbReference>
<dbReference type="Pfam" id="PF13556">
    <property type="entry name" value="HTH_30"/>
    <property type="match status" value="1"/>
</dbReference>
<name>A0A644ZJ64_9ZZZZ</name>
<dbReference type="Pfam" id="PF07905">
    <property type="entry name" value="PucR"/>
    <property type="match status" value="1"/>
</dbReference>
<comment type="caution">
    <text evidence="3">The sequence shown here is derived from an EMBL/GenBank/DDBJ whole genome shotgun (WGS) entry which is preliminary data.</text>
</comment>
<evidence type="ECO:0008006" key="4">
    <source>
        <dbReference type="Google" id="ProtNLM"/>
    </source>
</evidence>
<protein>
    <recommendedName>
        <fullName evidence="4">Purine catabolism regulatory protein</fullName>
    </recommendedName>
</protein>
<organism evidence="3">
    <name type="scientific">bioreactor metagenome</name>
    <dbReference type="NCBI Taxonomy" id="1076179"/>
    <lineage>
        <taxon>unclassified sequences</taxon>
        <taxon>metagenomes</taxon>
        <taxon>ecological metagenomes</taxon>
    </lineage>
</organism>
<dbReference type="Gene3D" id="1.10.10.2840">
    <property type="entry name" value="PucR C-terminal helix-turn-helix domain"/>
    <property type="match status" value="1"/>
</dbReference>
<evidence type="ECO:0000259" key="1">
    <source>
        <dbReference type="Pfam" id="PF07905"/>
    </source>
</evidence>
<dbReference type="EMBL" id="VSSQ01008392">
    <property type="protein sequence ID" value="MPM38743.1"/>
    <property type="molecule type" value="Genomic_DNA"/>
</dbReference>
<gene>
    <name evidence="3" type="ORF">SDC9_85373</name>
</gene>
<accession>A0A644ZJ64</accession>
<reference evidence="3" key="1">
    <citation type="submission" date="2019-08" db="EMBL/GenBank/DDBJ databases">
        <authorList>
            <person name="Kucharzyk K."/>
            <person name="Murdoch R.W."/>
            <person name="Higgins S."/>
            <person name="Loffler F."/>
        </authorList>
    </citation>
    <scope>NUCLEOTIDE SEQUENCE</scope>
</reference>
<dbReference type="InterPro" id="IPR051448">
    <property type="entry name" value="CdaR-like_regulators"/>
</dbReference>
<dbReference type="AlphaFoldDB" id="A0A644ZJ64"/>
<proteinExistence type="predicted"/>
<feature type="domain" description="PucR C-terminal helix-turn-helix" evidence="2">
    <location>
        <begin position="470"/>
        <end position="527"/>
    </location>
</feature>
<dbReference type="InterPro" id="IPR042070">
    <property type="entry name" value="PucR_C-HTH_sf"/>
</dbReference>
<dbReference type="PANTHER" id="PTHR33744">
    <property type="entry name" value="CARBOHYDRATE DIACID REGULATOR"/>
    <property type="match status" value="1"/>
</dbReference>
<feature type="domain" description="Purine catabolism PurC-like" evidence="1">
    <location>
        <begin position="13"/>
        <end position="130"/>
    </location>
</feature>
<sequence>MKSAIKKFTRQTLVELSSFAGCQVLNSKCSMEKEVLRATVVEDVNLGRWAQAGDAVICSGYPFHAHMECFSVALEQLHEAGATVLCIKSIRNRPFPDEAILLADQLDLMVVELPREAIFSNIIQQISEKILSLKAEAYNQLQAQTESLLEILFRENMLEDCFYHIEQFIGNPVVAFVANIKLYMSRETRAWLSQEDQAAVFHMFCRQQQSGESSLRVAIDGQTTVFDFIEIRMTSDETLLLGVAEKNQSTDELAFLALNRIGKFLAVEVKNATTAEKVQRRQEDTLINDLFSGEFATDSDVVAAAASYSYHLDRNWKYRVAIIRLLNRAESAPLHLNFTSLLQGAREYLQLDAILTSYAGEIVIMFCDGCENTVLERFIKWLSGIVAGYDVQVHLSAPASLVGIPLALDQARKIGSICQRCGITERIVTIEQLGTLWLFNLLPRDETVASFVHRFLDPLKTYDQEHGSSLVQTLKTYLNCGGSTKMTSQLLFTHYNTVTYRLEKIQSLLGVDMEDSSLRMQLMVALTLDQLLDWLH</sequence>
<dbReference type="InterPro" id="IPR025736">
    <property type="entry name" value="PucR_C-HTH_dom"/>
</dbReference>
<evidence type="ECO:0000259" key="2">
    <source>
        <dbReference type="Pfam" id="PF13556"/>
    </source>
</evidence>